<comment type="caution">
    <text evidence="8">The sequence shown here is derived from an EMBL/GenBank/DDBJ whole genome shotgun (WGS) entry which is preliminary data.</text>
</comment>
<dbReference type="SUPFAM" id="SSF109755">
    <property type="entry name" value="PhoU-like"/>
    <property type="match status" value="1"/>
</dbReference>
<feature type="domain" description="PhoU" evidence="7">
    <location>
        <begin position="452"/>
        <end position="534"/>
    </location>
</feature>
<keyword evidence="4 6" id="KW-1133">Transmembrane helix</keyword>
<dbReference type="InterPro" id="IPR026022">
    <property type="entry name" value="PhoU_dom"/>
</dbReference>
<keyword evidence="5 6" id="KW-0472">Membrane</keyword>
<dbReference type="EMBL" id="JAEQMG010000163">
    <property type="protein sequence ID" value="MBK6089954.1"/>
    <property type="molecule type" value="Genomic_DNA"/>
</dbReference>
<feature type="transmembrane region" description="Helical" evidence="6">
    <location>
        <begin position="285"/>
        <end position="303"/>
    </location>
</feature>
<dbReference type="Gene3D" id="1.20.58.220">
    <property type="entry name" value="Phosphate transport system protein phou homolog 2, domain 2"/>
    <property type="match status" value="1"/>
</dbReference>
<evidence type="ECO:0000256" key="5">
    <source>
        <dbReference type="ARBA" id="ARBA00023136"/>
    </source>
</evidence>
<feature type="domain" description="PhoU" evidence="7">
    <location>
        <begin position="346"/>
        <end position="432"/>
    </location>
</feature>
<keyword evidence="2" id="KW-1003">Cell membrane</keyword>
<evidence type="ECO:0000256" key="3">
    <source>
        <dbReference type="ARBA" id="ARBA00022692"/>
    </source>
</evidence>
<dbReference type="NCBIfam" id="TIGR00704">
    <property type="entry name" value="NaPi_cotrn_rel"/>
    <property type="match status" value="1"/>
</dbReference>
<keyword evidence="9" id="KW-1185">Reference proteome</keyword>
<dbReference type="GO" id="GO:0005886">
    <property type="term" value="C:plasma membrane"/>
    <property type="evidence" value="ECO:0007669"/>
    <property type="project" value="UniProtKB-SubCell"/>
</dbReference>
<feature type="transmembrane region" description="Helical" evidence="6">
    <location>
        <begin position="174"/>
        <end position="199"/>
    </location>
</feature>
<name>A0A935C3V3_9FIRM</name>
<sequence length="549" mass="59862">MSIVFTLFKVLGGLGLFFLGMKYMGEGLELAAGNKLRTLLEKITSNRFLGMLVGLAVTAVIQSSSATDAMVVGFTNAGLMELSQTVGILFGAKIGTCVTSVLLSFDIKSIVPLFIFLGVIVMMFAKKNKYKYYGQILAGFGILFFGMDMMSGALKTLNENGLIDSILSSVNNPFVGILLGTAVTAVIQSSSASVGILMALASAGAINIDQAIFIVFGMNLGATVPAFLSAAGAKRNAKQVAVLNMLITLTGVIILTPLTMLLPVADTIQKLLPASAAAQISAAHIFFNVAMTIILLPFASLLVKLTQKILPYEEDPEKDKMAVEYIDNRILTTPPMAVLQCEKEVARMSRLVQKNYNRAMIAFFDRDKESIDKVIDREKVIDYLSKEITDYIVKINALDLDDHDRQIVAAMYSAIQDLERIGDHAENIVEYVRSIIENNLSFSDTAMGEMRDISDKCRSLMELSFAMFNAQGGSPELIERIIQAEDSVDDCKDDYKQNHIQRMNKGECNAEAGTTFLNMLIDIERIGDHAINVAFAIPNRQKSVITAAV</sequence>
<comment type="subcellular location">
    <subcellularLocation>
        <location evidence="1">Cell membrane</location>
        <topology evidence="1">Multi-pass membrane protein</topology>
    </subcellularLocation>
</comment>
<accession>A0A935C3V3</accession>
<reference evidence="8" key="1">
    <citation type="submission" date="2021-01" db="EMBL/GenBank/DDBJ databases">
        <title>Genome public.</title>
        <authorList>
            <person name="Liu C."/>
            <person name="Sun Q."/>
        </authorList>
    </citation>
    <scope>NUCLEOTIDE SEQUENCE</scope>
    <source>
        <strain evidence="8">M6</strain>
    </source>
</reference>
<organism evidence="8 9">
    <name type="scientific">Ruminococcus difficilis</name>
    <dbReference type="NCBI Taxonomy" id="2763069"/>
    <lineage>
        <taxon>Bacteria</taxon>
        <taxon>Bacillati</taxon>
        <taxon>Bacillota</taxon>
        <taxon>Clostridia</taxon>
        <taxon>Eubacteriales</taxon>
        <taxon>Oscillospiraceae</taxon>
        <taxon>Ruminococcus</taxon>
    </lineage>
</organism>
<dbReference type="Proteomes" id="UP000633365">
    <property type="component" value="Unassembled WGS sequence"/>
</dbReference>
<feature type="transmembrane region" description="Helical" evidence="6">
    <location>
        <begin position="110"/>
        <end position="126"/>
    </location>
</feature>
<feature type="transmembrane region" description="Helical" evidence="6">
    <location>
        <begin position="46"/>
        <end position="65"/>
    </location>
</feature>
<dbReference type="InterPro" id="IPR004633">
    <property type="entry name" value="NaPi_cotrn-rel/YqeW-like"/>
</dbReference>
<dbReference type="InterPro" id="IPR038078">
    <property type="entry name" value="PhoU-like_sf"/>
</dbReference>
<dbReference type="RefSeq" id="WP_201428644.1">
    <property type="nucleotide sequence ID" value="NZ_JAEQMG010000163.1"/>
</dbReference>
<feature type="transmembrane region" description="Helical" evidence="6">
    <location>
        <begin position="6"/>
        <end position="25"/>
    </location>
</feature>
<keyword evidence="3 6" id="KW-0812">Transmembrane</keyword>
<evidence type="ECO:0000256" key="6">
    <source>
        <dbReference type="SAM" id="Phobius"/>
    </source>
</evidence>
<feature type="transmembrane region" description="Helical" evidence="6">
    <location>
        <begin position="242"/>
        <end position="265"/>
    </location>
</feature>
<feature type="transmembrane region" description="Helical" evidence="6">
    <location>
        <begin position="211"/>
        <end position="230"/>
    </location>
</feature>
<evidence type="ECO:0000256" key="2">
    <source>
        <dbReference type="ARBA" id="ARBA00022475"/>
    </source>
</evidence>
<evidence type="ECO:0000313" key="9">
    <source>
        <dbReference type="Proteomes" id="UP000633365"/>
    </source>
</evidence>
<evidence type="ECO:0000313" key="8">
    <source>
        <dbReference type="EMBL" id="MBK6089954.1"/>
    </source>
</evidence>
<dbReference type="NCBIfam" id="NF037997">
    <property type="entry name" value="Na_Pi_symport"/>
    <property type="match status" value="1"/>
</dbReference>
<evidence type="ECO:0000256" key="4">
    <source>
        <dbReference type="ARBA" id="ARBA00022989"/>
    </source>
</evidence>
<dbReference type="GO" id="GO:0044341">
    <property type="term" value="P:sodium-dependent phosphate transport"/>
    <property type="evidence" value="ECO:0007669"/>
    <property type="project" value="InterPro"/>
</dbReference>
<evidence type="ECO:0000256" key="1">
    <source>
        <dbReference type="ARBA" id="ARBA00004651"/>
    </source>
</evidence>
<proteinExistence type="predicted"/>
<dbReference type="Pfam" id="PF01895">
    <property type="entry name" value="PhoU"/>
    <property type="match status" value="2"/>
</dbReference>
<dbReference type="PANTHER" id="PTHR10010:SF46">
    <property type="entry name" value="SODIUM-DEPENDENT PHOSPHATE TRANSPORT PROTEIN 2B"/>
    <property type="match status" value="1"/>
</dbReference>
<dbReference type="InterPro" id="IPR003841">
    <property type="entry name" value="Na/Pi_transpt"/>
</dbReference>
<feature type="transmembrane region" description="Helical" evidence="6">
    <location>
        <begin position="132"/>
        <end position="154"/>
    </location>
</feature>
<dbReference type="PANTHER" id="PTHR10010">
    <property type="entry name" value="SOLUTE CARRIER FAMILY 34 SODIUM PHOSPHATE , MEMBER 2-RELATED"/>
    <property type="match status" value="1"/>
</dbReference>
<protein>
    <submittedName>
        <fullName evidence="8">Na/Pi cotransporter family protein</fullName>
    </submittedName>
</protein>
<gene>
    <name evidence="8" type="ORF">JKK62_15115</name>
</gene>
<dbReference type="AlphaFoldDB" id="A0A935C3V3"/>
<evidence type="ECO:0000259" key="7">
    <source>
        <dbReference type="Pfam" id="PF01895"/>
    </source>
</evidence>
<dbReference type="Pfam" id="PF02690">
    <property type="entry name" value="Na_Pi_cotrans"/>
    <property type="match status" value="1"/>
</dbReference>
<dbReference type="GO" id="GO:0005436">
    <property type="term" value="F:sodium:phosphate symporter activity"/>
    <property type="evidence" value="ECO:0007669"/>
    <property type="project" value="InterPro"/>
</dbReference>